<keyword evidence="5" id="KW-1185">Reference proteome</keyword>
<feature type="domain" description="AB hydrolase-1" evidence="3">
    <location>
        <begin position="75"/>
        <end position="198"/>
    </location>
</feature>
<sequence>MDRRALLASGLATAALAATGPSATALADTSLTDTSLADTAGTPSDAALARSLGFRSAHAEVNGTRLHHVTGGEGPPLVLLGGWPQTWWQFRKIMPPLARRHRVVAVDLRGMGGSATPAGGYDKRTMARDVLELVRELGLGRVDVAGHDIGAMVGHSLAANHPGAVRRLALLDVAHPDESMYDLTLVPRPGQPLFLWWFAFNQVRALPEQLLAGRYRLLVDHLCAMLLKDQSAITDRDRAIYAAAYSSPDHVRAANGWYQTFGQDVEDHRGYPRLALPVLGLANEDAPEYLAEPLRRHVVDPELVVVRDSGHYLAEERPEVVTRELLAFFGR</sequence>
<dbReference type="RefSeq" id="WP_380637338.1">
    <property type="nucleotide sequence ID" value="NZ_JBHSQO010000016.1"/>
</dbReference>
<dbReference type="Proteomes" id="UP001596220">
    <property type="component" value="Unassembled WGS sequence"/>
</dbReference>
<reference evidence="5" key="1">
    <citation type="journal article" date="2019" name="Int. J. Syst. Evol. Microbiol.">
        <title>The Global Catalogue of Microorganisms (GCM) 10K type strain sequencing project: providing services to taxonomists for standard genome sequencing and annotation.</title>
        <authorList>
            <consortium name="The Broad Institute Genomics Platform"/>
            <consortium name="The Broad Institute Genome Sequencing Center for Infectious Disease"/>
            <person name="Wu L."/>
            <person name="Ma J."/>
        </authorList>
    </citation>
    <scope>NUCLEOTIDE SEQUENCE [LARGE SCALE GENOMIC DNA]</scope>
    <source>
        <strain evidence="5">CGMCC 4.7246</strain>
    </source>
</reference>
<keyword evidence="1 4" id="KW-0378">Hydrolase</keyword>
<dbReference type="InterPro" id="IPR000073">
    <property type="entry name" value="AB_hydrolase_1"/>
</dbReference>
<proteinExistence type="predicted"/>
<dbReference type="Gene3D" id="3.40.50.1820">
    <property type="entry name" value="alpha/beta hydrolase"/>
    <property type="match status" value="1"/>
</dbReference>
<comment type="caution">
    <text evidence="4">The sequence shown here is derived from an EMBL/GenBank/DDBJ whole genome shotgun (WGS) entry which is preliminary data.</text>
</comment>
<dbReference type="InterPro" id="IPR000639">
    <property type="entry name" value="Epox_hydrolase-like"/>
</dbReference>
<keyword evidence="2" id="KW-0732">Signal</keyword>
<evidence type="ECO:0000256" key="1">
    <source>
        <dbReference type="ARBA" id="ARBA00022801"/>
    </source>
</evidence>
<feature type="chain" id="PRO_5045496719" evidence="2">
    <location>
        <begin position="28"/>
        <end position="331"/>
    </location>
</feature>
<dbReference type="GO" id="GO:0016787">
    <property type="term" value="F:hydrolase activity"/>
    <property type="evidence" value="ECO:0007669"/>
    <property type="project" value="UniProtKB-KW"/>
</dbReference>
<protein>
    <submittedName>
        <fullName evidence="4">Alpha/beta fold hydrolase</fullName>
    </submittedName>
</protein>
<gene>
    <name evidence="4" type="ORF">ACFP3R_17815</name>
</gene>
<name>A0ABW1P8P2_9PSEU</name>
<dbReference type="PRINTS" id="PR00412">
    <property type="entry name" value="EPOXHYDRLASE"/>
</dbReference>
<evidence type="ECO:0000313" key="4">
    <source>
        <dbReference type="EMBL" id="MFC6091137.1"/>
    </source>
</evidence>
<dbReference type="InterPro" id="IPR006311">
    <property type="entry name" value="TAT_signal"/>
</dbReference>
<evidence type="ECO:0000256" key="2">
    <source>
        <dbReference type="SAM" id="SignalP"/>
    </source>
</evidence>
<dbReference type="SUPFAM" id="SSF53474">
    <property type="entry name" value="alpha/beta-Hydrolases"/>
    <property type="match status" value="1"/>
</dbReference>
<dbReference type="InterPro" id="IPR029058">
    <property type="entry name" value="AB_hydrolase_fold"/>
</dbReference>
<evidence type="ECO:0000313" key="5">
    <source>
        <dbReference type="Proteomes" id="UP001596220"/>
    </source>
</evidence>
<accession>A0ABW1P8P2</accession>
<dbReference type="EMBL" id="JBHSQO010000016">
    <property type="protein sequence ID" value="MFC6091137.1"/>
    <property type="molecule type" value="Genomic_DNA"/>
</dbReference>
<dbReference type="Pfam" id="PF00561">
    <property type="entry name" value="Abhydrolase_1"/>
    <property type="match status" value="1"/>
</dbReference>
<dbReference type="PANTHER" id="PTHR43329">
    <property type="entry name" value="EPOXIDE HYDROLASE"/>
    <property type="match status" value="1"/>
</dbReference>
<feature type="signal peptide" evidence="2">
    <location>
        <begin position="1"/>
        <end position="27"/>
    </location>
</feature>
<organism evidence="4 5">
    <name type="scientific">Saccharothrix lopnurensis</name>
    <dbReference type="NCBI Taxonomy" id="1670621"/>
    <lineage>
        <taxon>Bacteria</taxon>
        <taxon>Bacillati</taxon>
        <taxon>Actinomycetota</taxon>
        <taxon>Actinomycetes</taxon>
        <taxon>Pseudonocardiales</taxon>
        <taxon>Pseudonocardiaceae</taxon>
        <taxon>Saccharothrix</taxon>
    </lineage>
</organism>
<evidence type="ECO:0000259" key="3">
    <source>
        <dbReference type="Pfam" id="PF00561"/>
    </source>
</evidence>
<dbReference type="PROSITE" id="PS51318">
    <property type="entry name" value="TAT"/>
    <property type="match status" value="1"/>
</dbReference>